<gene>
    <name evidence="3" type="ORF">MUN86_29780</name>
</gene>
<dbReference type="InterPro" id="IPR012878">
    <property type="entry name" value="Beta-AFase-like_GH127_cat"/>
</dbReference>
<keyword evidence="3" id="KW-0378">Hydrolase</keyword>
<dbReference type="Pfam" id="PF20736">
    <property type="entry name" value="Glyco_hydro127M"/>
    <property type="match status" value="1"/>
</dbReference>
<accession>A0ABY4GG70</accession>
<feature type="domain" description="Non-reducing end beta-L-arabinofuranosidase-like GH127 catalytic" evidence="1">
    <location>
        <begin position="87"/>
        <end position="403"/>
    </location>
</feature>
<evidence type="ECO:0000313" key="3">
    <source>
        <dbReference type="EMBL" id="UOQ69803.1"/>
    </source>
</evidence>
<dbReference type="RefSeq" id="WP_245127651.1">
    <property type="nucleotide sequence ID" value="NZ_CP095068.1"/>
</dbReference>
<dbReference type="SUPFAM" id="SSF48208">
    <property type="entry name" value="Six-hairpin glycosidases"/>
    <property type="match status" value="1"/>
</dbReference>
<dbReference type="Proteomes" id="UP000830401">
    <property type="component" value="Plasmid unnamed7"/>
</dbReference>
<dbReference type="InterPro" id="IPR049046">
    <property type="entry name" value="Beta-AFase-like_GH127_middle"/>
</dbReference>
<evidence type="ECO:0000259" key="2">
    <source>
        <dbReference type="Pfam" id="PF20736"/>
    </source>
</evidence>
<dbReference type="Pfam" id="PF07944">
    <property type="entry name" value="Beta-AFase-like_GH127_cat"/>
    <property type="match status" value="1"/>
</dbReference>
<keyword evidence="3" id="KW-0614">Plasmid</keyword>
<evidence type="ECO:0000259" key="1">
    <source>
        <dbReference type="Pfam" id="PF07944"/>
    </source>
</evidence>
<dbReference type="PANTHER" id="PTHR31151">
    <property type="entry name" value="PROLINE-TRNA LIGASE (DUF1680)"/>
    <property type="match status" value="1"/>
</dbReference>
<dbReference type="EMBL" id="CP095068">
    <property type="protein sequence ID" value="UOQ69803.1"/>
    <property type="molecule type" value="Genomic_DNA"/>
</dbReference>
<feature type="domain" description="Non-reducing end beta-L-arabinofuranosidase-like GH127 middle" evidence="2">
    <location>
        <begin position="416"/>
        <end position="511"/>
    </location>
</feature>
<name>A0ABY4GG70_9BACT</name>
<reference evidence="3" key="1">
    <citation type="submission" date="2022-04" db="EMBL/GenBank/DDBJ databases">
        <title>Hymenobacter sp. isolated from the air.</title>
        <authorList>
            <person name="Won M."/>
            <person name="Lee C.-M."/>
            <person name="Woen H.-Y."/>
            <person name="Kwon S.-W."/>
        </authorList>
    </citation>
    <scope>NUCLEOTIDE SEQUENCE</scope>
    <source>
        <strain evidence="3">5420S-77</strain>
        <plasmid evidence="3">unnamed7</plasmid>
    </source>
</reference>
<geneLocation type="plasmid" evidence="3 4">
    <name>unnamed7</name>
</geneLocation>
<organism evidence="3 4">
    <name type="scientific">Hymenobacter volaticus</name>
    <dbReference type="NCBI Taxonomy" id="2932254"/>
    <lineage>
        <taxon>Bacteria</taxon>
        <taxon>Pseudomonadati</taxon>
        <taxon>Bacteroidota</taxon>
        <taxon>Cytophagia</taxon>
        <taxon>Cytophagales</taxon>
        <taxon>Hymenobacteraceae</taxon>
        <taxon>Hymenobacter</taxon>
    </lineage>
</organism>
<protein>
    <submittedName>
        <fullName evidence="3">Glycoside hydrolase family 127 protein</fullName>
    </submittedName>
</protein>
<evidence type="ECO:0000313" key="4">
    <source>
        <dbReference type="Proteomes" id="UP000830401"/>
    </source>
</evidence>
<keyword evidence="4" id="KW-1185">Reference proteome</keyword>
<proteinExistence type="predicted"/>
<dbReference type="GO" id="GO:0016787">
    <property type="term" value="F:hydrolase activity"/>
    <property type="evidence" value="ECO:0007669"/>
    <property type="project" value="UniProtKB-KW"/>
</dbReference>
<dbReference type="PANTHER" id="PTHR31151:SF0">
    <property type="entry name" value="PROLINE-TRNA LIGASE (DUF1680)"/>
    <property type="match status" value="1"/>
</dbReference>
<sequence length="654" mass="71901">MQAQAQSASPAAPAAAVTTGPKLTAFQPGAFQALPLGAIRPEGWLRRQLEIQAQGLSGHLEEFWPDLSANSAWLGGAGEGWERGPYYLDGLLPLAYGLDDAALKAKAQKWVDWALQSQRPDGSIGPAKNQDWWPNMLVLKSLMQYQEATGDKRVVPYMEKYFTYQSSQLDKLPLKEWAVFRWAEELLPIRWTYQKTKNPLLLKLAGQLAQQGFNWQQGFANFPFAQPTTVASLKLNSGNNNLALQAHGVNNAMALKMPALWGMTGGTEADRQSIYKQLATLDQYHGLPNGMFSSDEHFAGSSPSQGTELCTVVEAQYSYEELLALLGDPMFGDRLEKITFNALPATFDPTMWAHQYDQQPNQVLVSKAKRQWSTNGDEANLFGLEPHFGCCTANLHQGWPKFASHLWMASPDGGLVAAAYAPNKLTTTVRGNEAVVIREETEYPFRESIRFVVEKAGKQPFPLRLRIPAWATKSVVTLNGKALPKAPQAGTFYEVKQAWKAGDVVELRLPMAVRVMPGFNQSVSVERGPLVYGLKLGEQWTKLRDRPNAADDYEVQATTPWNYGLLLPKGQPTAAFQVKERPTTGVLFSPAGAPIELQVQGIRLPEWQLAENSAAAPPQSPVAAPAGAKAETLTLIPYGSAKLRITAFPVVNAK</sequence>
<dbReference type="InterPro" id="IPR008928">
    <property type="entry name" value="6-hairpin_glycosidase_sf"/>
</dbReference>